<dbReference type="PANTHER" id="PTHR45708">
    <property type="entry name" value="ENDOCHITINASE"/>
    <property type="match status" value="1"/>
</dbReference>
<keyword evidence="1" id="KW-0732">Signal</keyword>
<dbReference type="PROSITE" id="PS01095">
    <property type="entry name" value="GH18_1"/>
    <property type="match status" value="1"/>
</dbReference>
<feature type="chain" id="PRO_5016449365" evidence="1">
    <location>
        <begin position="30"/>
        <end position="199"/>
    </location>
</feature>
<dbReference type="GO" id="GO:0005576">
    <property type="term" value="C:extracellular region"/>
    <property type="evidence" value="ECO:0007669"/>
    <property type="project" value="TreeGrafter"/>
</dbReference>
<accession>A0A314YFA5</accession>
<dbReference type="EMBL" id="PJQY01000997">
    <property type="protein sequence ID" value="PQQ06162.1"/>
    <property type="molecule type" value="Genomic_DNA"/>
</dbReference>
<dbReference type="InterPro" id="IPR050542">
    <property type="entry name" value="Glycosyl_Hydrlase18_Chitinase"/>
</dbReference>
<reference evidence="2 3" key="1">
    <citation type="submission" date="2018-02" db="EMBL/GenBank/DDBJ databases">
        <title>Draft genome of wild Prunus yedoensis var. nudiflora.</title>
        <authorList>
            <person name="Baek S."/>
            <person name="Kim J.-H."/>
            <person name="Choi K."/>
            <person name="Kim G.-B."/>
            <person name="Cho A."/>
            <person name="Jang H."/>
            <person name="Shin C.-H."/>
            <person name="Yu H.-J."/>
            <person name="Mun J.-H."/>
        </authorList>
    </citation>
    <scope>NUCLEOTIDE SEQUENCE [LARGE SCALE GENOMIC DNA]</scope>
    <source>
        <strain evidence="3">cv. Jeju island</strain>
        <tissue evidence="2">Leaf</tissue>
    </source>
</reference>
<dbReference type="InterPro" id="IPR001579">
    <property type="entry name" value="Glyco_hydro_18_chit_AS"/>
</dbReference>
<dbReference type="OrthoDB" id="6020543at2759"/>
<dbReference type="Proteomes" id="UP000250321">
    <property type="component" value="Unassembled WGS sequence"/>
</dbReference>
<dbReference type="PANTHER" id="PTHR45708:SF67">
    <property type="entry name" value="CHITINASE"/>
    <property type="match status" value="1"/>
</dbReference>
<organism evidence="2 3">
    <name type="scientific">Prunus yedoensis var. nudiflora</name>
    <dbReference type="NCBI Taxonomy" id="2094558"/>
    <lineage>
        <taxon>Eukaryota</taxon>
        <taxon>Viridiplantae</taxon>
        <taxon>Streptophyta</taxon>
        <taxon>Embryophyta</taxon>
        <taxon>Tracheophyta</taxon>
        <taxon>Spermatophyta</taxon>
        <taxon>Magnoliopsida</taxon>
        <taxon>eudicotyledons</taxon>
        <taxon>Gunneridae</taxon>
        <taxon>Pentapetalae</taxon>
        <taxon>rosids</taxon>
        <taxon>fabids</taxon>
        <taxon>Rosales</taxon>
        <taxon>Rosaceae</taxon>
        <taxon>Amygdaloideae</taxon>
        <taxon>Amygdaleae</taxon>
        <taxon>Prunus</taxon>
    </lineage>
</organism>
<keyword evidence="3" id="KW-1185">Reference proteome</keyword>
<evidence type="ECO:0000313" key="2">
    <source>
        <dbReference type="EMBL" id="PQQ06162.1"/>
    </source>
</evidence>
<gene>
    <name evidence="2" type="ORF">Pyn_02851</name>
</gene>
<dbReference type="GO" id="GO:0005975">
    <property type="term" value="P:carbohydrate metabolic process"/>
    <property type="evidence" value="ECO:0007669"/>
    <property type="project" value="InterPro"/>
</dbReference>
<evidence type="ECO:0000313" key="3">
    <source>
        <dbReference type="Proteomes" id="UP000250321"/>
    </source>
</evidence>
<dbReference type="STRING" id="2094558.A0A314YFA5"/>
<dbReference type="InterPro" id="IPR017853">
    <property type="entry name" value="GH"/>
</dbReference>
<dbReference type="Gene3D" id="3.20.20.80">
    <property type="entry name" value="Glycosidases"/>
    <property type="match status" value="2"/>
</dbReference>
<protein>
    <submittedName>
        <fullName evidence="2">Acidic endochitinase</fullName>
    </submittedName>
</protein>
<sequence length="199" mass="21358">MVALFTKFCSQALTVFLLILPVLFSKSNAGVIVVYWGQNGGEGSLTKHVTPVDINAGNYGLSYEANANSVADYLSNNFLGGKSKSRPLGTAVLNGIDFDIEKGGPHYDTLARSVNLPPSTPNAFQNSWNRWTSSIKAGQFFVGLPASCAAAGSGFVRSNDLINKALPFVKRSPKYGGVMLYDKFNDDKSGYCSKIKGKL</sequence>
<dbReference type="AlphaFoldDB" id="A0A314YFA5"/>
<dbReference type="GO" id="GO:0004568">
    <property type="term" value="F:chitinase activity"/>
    <property type="evidence" value="ECO:0007669"/>
    <property type="project" value="TreeGrafter"/>
</dbReference>
<dbReference type="SUPFAM" id="SSF51445">
    <property type="entry name" value="(Trans)glycosidases"/>
    <property type="match status" value="1"/>
</dbReference>
<evidence type="ECO:0000256" key="1">
    <source>
        <dbReference type="SAM" id="SignalP"/>
    </source>
</evidence>
<comment type="caution">
    <text evidence="2">The sequence shown here is derived from an EMBL/GenBank/DDBJ whole genome shotgun (WGS) entry which is preliminary data.</text>
</comment>
<proteinExistence type="predicted"/>
<feature type="signal peptide" evidence="1">
    <location>
        <begin position="1"/>
        <end position="29"/>
    </location>
</feature>
<name>A0A314YFA5_PRUYE</name>